<dbReference type="AlphaFoldDB" id="A0A0F9PJG1"/>
<feature type="transmembrane region" description="Helical" evidence="5">
    <location>
        <begin position="213"/>
        <end position="234"/>
    </location>
</feature>
<evidence type="ECO:0000256" key="5">
    <source>
        <dbReference type="SAM" id="Phobius"/>
    </source>
</evidence>
<keyword evidence="2 5" id="KW-0812">Transmembrane</keyword>
<feature type="transmembrane region" description="Helical" evidence="5">
    <location>
        <begin position="186"/>
        <end position="207"/>
    </location>
</feature>
<feature type="transmembrane region" description="Helical" evidence="5">
    <location>
        <begin position="40"/>
        <end position="60"/>
    </location>
</feature>
<gene>
    <name evidence="6" type="ORF">LCGC14_0818660</name>
</gene>
<keyword evidence="4 5" id="KW-0472">Membrane</keyword>
<dbReference type="GO" id="GO:0046873">
    <property type="term" value="F:metal ion transmembrane transporter activity"/>
    <property type="evidence" value="ECO:0007669"/>
    <property type="project" value="InterPro"/>
</dbReference>
<organism evidence="6">
    <name type="scientific">marine sediment metagenome</name>
    <dbReference type="NCBI Taxonomy" id="412755"/>
    <lineage>
        <taxon>unclassified sequences</taxon>
        <taxon>metagenomes</taxon>
        <taxon>ecological metagenomes</taxon>
    </lineage>
</organism>
<evidence type="ECO:0000256" key="4">
    <source>
        <dbReference type="ARBA" id="ARBA00023136"/>
    </source>
</evidence>
<name>A0A0F9PJG1_9ZZZZ</name>
<keyword evidence="3 5" id="KW-1133">Transmembrane helix</keyword>
<dbReference type="PANTHER" id="PTHR16950:SF16">
    <property type="entry name" value="ZINC TRANSPORTER ZIP13"/>
    <property type="match status" value="1"/>
</dbReference>
<dbReference type="InterPro" id="IPR003689">
    <property type="entry name" value="ZIP"/>
</dbReference>
<accession>A0A0F9PJG1</accession>
<evidence type="ECO:0000313" key="6">
    <source>
        <dbReference type="EMBL" id="KKN31960.1"/>
    </source>
</evidence>
<dbReference type="GO" id="GO:0016020">
    <property type="term" value="C:membrane"/>
    <property type="evidence" value="ECO:0007669"/>
    <property type="project" value="UniProtKB-SubCell"/>
</dbReference>
<evidence type="ECO:0000256" key="2">
    <source>
        <dbReference type="ARBA" id="ARBA00022692"/>
    </source>
</evidence>
<proteinExistence type="predicted"/>
<dbReference type="Pfam" id="PF02535">
    <property type="entry name" value="Zip"/>
    <property type="match status" value="1"/>
</dbReference>
<feature type="transmembrane region" description="Helical" evidence="5">
    <location>
        <begin position="72"/>
        <end position="91"/>
    </location>
</feature>
<evidence type="ECO:0008006" key="7">
    <source>
        <dbReference type="Google" id="ProtNLM"/>
    </source>
</evidence>
<sequence>MELLLWIIGFSLIGGLLSVFVASSFLLLPEKQRAFAVPHLVSFAIGALLGASFLGLIPHAIEHEYAIDSHEIGLTLLIGLLTFFMLEKMVLWRHCHSHHGHEHIPELDRPDHHGGHDHKHKAAGPLILVGDTIHNFIDGILIAAAFMTDIHLGVVTALAIAAHEIPQELGDFVILLHSGFSRKKALYYNILSSLGTIFGALLAYYTLSDMQQFLPYVLIFAASSLIYVAVADLIPGLHAKVKFTETLQQIALIVLGVAFIYLTHSTLH</sequence>
<comment type="caution">
    <text evidence="6">The sequence shown here is derived from an EMBL/GenBank/DDBJ whole genome shotgun (WGS) entry which is preliminary data.</text>
</comment>
<dbReference type="EMBL" id="LAZR01002288">
    <property type="protein sequence ID" value="KKN31960.1"/>
    <property type="molecule type" value="Genomic_DNA"/>
</dbReference>
<evidence type="ECO:0000256" key="1">
    <source>
        <dbReference type="ARBA" id="ARBA00004141"/>
    </source>
</evidence>
<feature type="transmembrane region" description="Helical" evidence="5">
    <location>
        <begin position="6"/>
        <end position="28"/>
    </location>
</feature>
<protein>
    <recommendedName>
        <fullName evidence="7">Zinc/iron permease</fullName>
    </recommendedName>
</protein>
<evidence type="ECO:0000256" key="3">
    <source>
        <dbReference type="ARBA" id="ARBA00022989"/>
    </source>
</evidence>
<dbReference type="PANTHER" id="PTHR16950">
    <property type="entry name" value="ZINC TRANSPORTER SLC39A7 HISTIDINE-RICH MEMBRANE PROTEIN KE4"/>
    <property type="match status" value="1"/>
</dbReference>
<feature type="transmembrane region" description="Helical" evidence="5">
    <location>
        <begin position="246"/>
        <end position="264"/>
    </location>
</feature>
<comment type="subcellular location">
    <subcellularLocation>
        <location evidence="1">Membrane</location>
        <topology evidence="1">Multi-pass membrane protein</topology>
    </subcellularLocation>
</comment>
<reference evidence="6" key="1">
    <citation type="journal article" date="2015" name="Nature">
        <title>Complex archaea that bridge the gap between prokaryotes and eukaryotes.</title>
        <authorList>
            <person name="Spang A."/>
            <person name="Saw J.H."/>
            <person name="Jorgensen S.L."/>
            <person name="Zaremba-Niedzwiedzka K."/>
            <person name="Martijn J."/>
            <person name="Lind A.E."/>
            <person name="van Eijk R."/>
            <person name="Schleper C."/>
            <person name="Guy L."/>
            <person name="Ettema T.J."/>
        </authorList>
    </citation>
    <scope>NUCLEOTIDE SEQUENCE</scope>
</reference>